<dbReference type="EMBL" id="JARBHB010000003">
    <property type="protein sequence ID" value="KAJ8888874.1"/>
    <property type="molecule type" value="Genomic_DNA"/>
</dbReference>
<evidence type="ECO:0000313" key="1">
    <source>
        <dbReference type="EMBL" id="KAJ8888874.1"/>
    </source>
</evidence>
<sequence length="115" mass="12879">MADTIIASSAGAVNECLLTPVPWSEYTPCSLSSNHLADLDEEEEQEVTLRVVHAEVRLHQKESTAATHSSRNLCEKNCSILLEEVSSLRALAWCLCDVTLPPAERFFTFFVYMFI</sequence>
<evidence type="ECO:0000313" key="2">
    <source>
        <dbReference type="Proteomes" id="UP001159363"/>
    </source>
</evidence>
<proteinExistence type="predicted"/>
<gene>
    <name evidence="1" type="ORF">PR048_008368</name>
</gene>
<name>A0ABQ9HWX3_9NEOP</name>
<keyword evidence="2" id="KW-1185">Reference proteome</keyword>
<reference evidence="1 2" key="1">
    <citation type="submission" date="2023-02" db="EMBL/GenBank/DDBJ databases">
        <title>LHISI_Scaffold_Assembly.</title>
        <authorList>
            <person name="Stuart O.P."/>
            <person name="Cleave R."/>
            <person name="Magrath M.J.L."/>
            <person name="Mikheyev A.S."/>
        </authorList>
    </citation>
    <scope>NUCLEOTIDE SEQUENCE [LARGE SCALE GENOMIC DNA]</scope>
    <source>
        <strain evidence="1">Daus_M_001</strain>
        <tissue evidence="1">Leg muscle</tissue>
    </source>
</reference>
<protein>
    <submittedName>
        <fullName evidence="1">Uncharacterized protein</fullName>
    </submittedName>
</protein>
<organism evidence="1 2">
    <name type="scientific">Dryococelus australis</name>
    <dbReference type="NCBI Taxonomy" id="614101"/>
    <lineage>
        <taxon>Eukaryota</taxon>
        <taxon>Metazoa</taxon>
        <taxon>Ecdysozoa</taxon>
        <taxon>Arthropoda</taxon>
        <taxon>Hexapoda</taxon>
        <taxon>Insecta</taxon>
        <taxon>Pterygota</taxon>
        <taxon>Neoptera</taxon>
        <taxon>Polyneoptera</taxon>
        <taxon>Phasmatodea</taxon>
        <taxon>Verophasmatodea</taxon>
        <taxon>Anareolatae</taxon>
        <taxon>Phasmatidae</taxon>
        <taxon>Eurycanthinae</taxon>
        <taxon>Dryococelus</taxon>
    </lineage>
</organism>
<comment type="caution">
    <text evidence="1">The sequence shown here is derived from an EMBL/GenBank/DDBJ whole genome shotgun (WGS) entry which is preliminary data.</text>
</comment>
<accession>A0ABQ9HWX3</accession>
<dbReference type="Proteomes" id="UP001159363">
    <property type="component" value="Chromosome 3"/>
</dbReference>